<evidence type="ECO:0000259" key="4">
    <source>
        <dbReference type="Pfam" id="PF11380"/>
    </source>
</evidence>
<dbReference type="InterPro" id="IPR031358">
    <property type="entry name" value="Stealth_CR1"/>
</dbReference>
<organism evidence="6 7">
    <name type="scientific">Mongoliibacter ruber</name>
    <dbReference type="NCBI Taxonomy" id="1750599"/>
    <lineage>
        <taxon>Bacteria</taxon>
        <taxon>Pseudomonadati</taxon>
        <taxon>Bacteroidota</taxon>
        <taxon>Cytophagia</taxon>
        <taxon>Cytophagales</taxon>
        <taxon>Cyclobacteriaceae</taxon>
        <taxon>Mongoliibacter</taxon>
    </lineage>
</organism>
<dbReference type="PANTHER" id="PTHR24045">
    <property type="match status" value="1"/>
</dbReference>
<comment type="similarity">
    <text evidence="1">Belongs to the stealth family.</text>
</comment>
<dbReference type="Proteomes" id="UP000238157">
    <property type="component" value="Unassembled WGS sequence"/>
</dbReference>
<dbReference type="AlphaFoldDB" id="A0A2T0WHR3"/>
<reference evidence="6 7" key="1">
    <citation type="submission" date="2018-03" db="EMBL/GenBank/DDBJ databases">
        <title>Genomic Encyclopedia of Archaeal and Bacterial Type Strains, Phase II (KMG-II): from individual species to whole genera.</title>
        <authorList>
            <person name="Goeker M."/>
        </authorList>
    </citation>
    <scope>NUCLEOTIDE SEQUENCE [LARGE SCALE GENOMIC DNA]</scope>
    <source>
        <strain evidence="6 7">DSM 27929</strain>
    </source>
</reference>
<keyword evidence="2" id="KW-0808">Transferase</keyword>
<evidence type="ECO:0000259" key="5">
    <source>
        <dbReference type="Pfam" id="PF17101"/>
    </source>
</evidence>
<dbReference type="InterPro" id="IPR047141">
    <property type="entry name" value="Stealth"/>
</dbReference>
<dbReference type="InterPro" id="IPR021520">
    <property type="entry name" value="Stealth_CR2"/>
</dbReference>
<dbReference type="EMBL" id="PVTR01000009">
    <property type="protein sequence ID" value="PRY86253.1"/>
    <property type="molecule type" value="Genomic_DNA"/>
</dbReference>
<gene>
    <name evidence="6" type="ORF">CLW00_10999</name>
</gene>
<feature type="domain" description="Stealth protein CR2 conserved region 2" evidence="4">
    <location>
        <begin position="47"/>
        <end position="156"/>
    </location>
</feature>
<dbReference type="OrthoDB" id="9776077at2"/>
<keyword evidence="7" id="KW-1185">Reference proteome</keyword>
<dbReference type="GO" id="GO:0000271">
    <property type="term" value="P:polysaccharide biosynthetic process"/>
    <property type="evidence" value="ECO:0007669"/>
    <property type="project" value="UniProtKB-KW"/>
</dbReference>
<dbReference type="RefSeq" id="WP_106134589.1">
    <property type="nucleotide sequence ID" value="NZ_PVTR01000009.1"/>
</dbReference>
<evidence type="ECO:0000256" key="3">
    <source>
        <dbReference type="ARBA" id="ARBA00023169"/>
    </source>
</evidence>
<evidence type="ECO:0000313" key="7">
    <source>
        <dbReference type="Proteomes" id="UP000238157"/>
    </source>
</evidence>
<name>A0A2T0WHR3_9BACT</name>
<dbReference type="Pfam" id="PF17101">
    <property type="entry name" value="Stealth_CR1"/>
    <property type="match status" value="1"/>
</dbReference>
<accession>A0A2T0WHR3</accession>
<comment type="caution">
    <text evidence="6">The sequence shown here is derived from an EMBL/GenBank/DDBJ whole genome shotgun (WGS) entry which is preliminary data.</text>
</comment>
<proteinExistence type="inferred from homology"/>
<evidence type="ECO:0000256" key="2">
    <source>
        <dbReference type="ARBA" id="ARBA00022679"/>
    </source>
</evidence>
<feature type="domain" description="Stealth protein CR1 conserved region 1" evidence="5">
    <location>
        <begin position="9"/>
        <end position="34"/>
    </location>
</feature>
<protein>
    <submittedName>
        <fullName evidence="6">Stealth-like protein</fullName>
    </submittedName>
</protein>
<dbReference type="Pfam" id="PF11380">
    <property type="entry name" value="Stealth_CR2"/>
    <property type="match status" value="1"/>
</dbReference>
<evidence type="ECO:0000256" key="1">
    <source>
        <dbReference type="ARBA" id="ARBA00007583"/>
    </source>
</evidence>
<sequence length="333" mass="38860">MGITNTNIPIDAVITWVNGEDPAHQKKIEKALGGTSRKHVPGAEKTRFGNANELLYCVLSILKFAPFIRKIYIVTDNQNPNIDSYIKEYFPQKLPDLRIVDHKEIFRDHLEFLPTFNSRAIEALLWKIEGISDNFIFLSDDMFIVKPLVPENLFIKGKPVIRGKWLLRPVLRNLWNGLRQFYHHDIIKNKTFQPKPSFHVGQWNAAKVTGFKWKYFFSSHTPHTVNGQNASSFFQKKPGILIDQIKYKFRHNSQFNCAALYYHLEINEGNKNFSEPSFIYLHPYGRNKNYIDKKLKSCEKNPSILFMNVQSLELCSIEQQKKITGWLEKTLEL</sequence>
<dbReference type="GO" id="GO:0016772">
    <property type="term" value="F:transferase activity, transferring phosphorus-containing groups"/>
    <property type="evidence" value="ECO:0007669"/>
    <property type="project" value="InterPro"/>
</dbReference>
<keyword evidence="3" id="KW-0270">Exopolysaccharide synthesis</keyword>
<evidence type="ECO:0000313" key="6">
    <source>
        <dbReference type="EMBL" id="PRY86253.1"/>
    </source>
</evidence>
<dbReference type="PANTHER" id="PTHR24045:SF0">
    <property type="entry name" value="N-ACETYLGLUCOSAMINE-1-PHOSPHOTRANSFERASE SUBUNITS ALPHA_BETA"/>
    <property type="match status" value="1"/>
</dbReference>